<organism evidence="1 2">
    <name type="scientific">Streptomyces roseoviridis</name>
    <dbReference type="NCBI Taxonomy" id="67361"/>
    <lineage>
        <taxon>Bacteria</taxon>
        <taxon>Bacillati</taxon>
        <taxon>Actinomycetota</taxon>
        <taxon>Actinomycetes</taxon>
        <taxon>Kitasatosporales</taxon>
        <taxon>Streptomycetaceae</taxon>
        <taxon>Streptomyces</taxon>
    </lineage>
</organism>
<keyword evidence="2" id="KW-1185">Reference proteome</keyword>
<evidence type="ECO:0000313" key="1">
    <source>
        <dbReference type="EMBL" id="MFB9558240.1"/>
    </source>
</evidence>
<gene>
    <name evidence="1" type="ORF">ACFFTP_29150</name>
</gene>
<accession>A0ABV5QXJ2</accession>
<name>A0ABV5QXJ2_9ACTN</name>
<comment type="caution">
    <text evidence="1">The sequence shown here is derived from an EMBL/GenBank/DDBJ whole genome shotgun (WGS) entry which is preliminary data.</text>
</comment>
<evidence type="ECO:0000313" key="2">
    <source>
        <dbReference type="Proteomes" id="UP001589716"/>
    </source>
</evidence>
<sequence>MTDVPLGPEPAEHRRFARYLTALGTVAEPDEAELVAAVLRDEDPVMAQSAVVRHVDRRAAELLTDARFPAWCRALSGVVAGRDVLARRLREWTLLRALVLGEPWTPAELTTASDWCQRTAVTGTFAVSPAALALLAERGCTRRVRHTAARRPRHPG</sequence>
<dbReference type="RefSeq" id="WP_345483739.1">
    <property type="nucleotide sequence ID" value="NZ_BAAAWU010000001.1"/>
</dbReference>
<reference evidence="1 2" key="1">
    <citation type="submission" date="2024-09" db="EMBL/GenBank/DDBJ databases">
        <authorList>
            <person name="Sun Q."/>
            <person name="Mori K."/>
        </authorList>
    </citation>
    <scope>NUCLEOTIDE SEQUENCE [LARGE SCALE GENOMIC DNA]</scope>
    <source>
        <strain evidence="1 2">JCM 4414</strain>
    </source>
</reference>
<dbReference type="Proteomes" id="UP001589716">
    <property type="component" value="Unassembled WGS sequence"/>
</dbReference>
<dbReference type="EMBL" id="JBHMCT010000020">
    <property type="protein sequence ID" value="MFB9558240.1"/>
    <property type="molecule type" value="Genomic_DNA"/>
</dbReference>
<proteinExistence type="predicted"/>
<protein>
    <submittedName>
        <fullName evidence="1">Uncharacterized protein</fullName>
    </submittedName>
</protein>